<sequence>MASNDTTDFIREQKDLPSLPPGLVMADETFEWLAGVWAQRNRPFDLPYFKEERDSLWRNLCNVKWRVLWRPGIFRPKNPVPSAADFEAVRLMNRLKMPDRISNLLADVGLDADKCCDPNLKPNEKRTGSYSRLLKRGVRDQALEATPEAKKPKTESSPPHPRDADSQASTSSFLQNPKELIATPSKPANANAPAVSAFCGFPLKANESNTASPFARANMLAGIQQTTAAAGPSVRAASASPYQKPKPASLPTQTPTLAGASLAASAAETSVRAPILDSNTANQNATSIKKADFEAIIDAYLRQKDEAQQKRKDNQDEKQNVFLEVVQQNAQDVKTAWNEGGKARKVRKAAIEEHKKARQVLKAATEKIEKIEEAMEAAVEEEDKARLNVTTLLKNLSRRIAATSEQPIKQE</sequence>
<gene>
    <name evidence="3" type="ORF">CSOJ01_06446</name>
</gene>
<protein>
    <submittedName>
        <fullName evidence="3">Uncharacterized protein</fullName>
    </submittedName>
</protein>
<reference evidence="3 4" key="1">
    <citation type="journal article" date="2020" name="Phytopathology">
        <title>Genome Sequence Resources of Colletotrichum truncatum, C. plurivorum, C. musicola, and C. sojae: Four Species Pathogenic to Soybean (Glycine max).</title>
        <authorList>
            <person name="Rogerio F."/>
            <person name="Boufleur T.R."/>
            <person name="Ciampi-Guillardi M."/>
            <person name="Sukno S.A."/>
            <person name="Thon M.R."/>
            <person name="Massola Junior N.S."/>
            <person name="Baroncelli R."/>
        </authorList>
    </citation>
    <scope>NUCLEOTIDE SEQUENCE [LARGE SCALE GENOMIC DNA]</scope>
    <source>
        <strain evidence="3 4">LFN0009</strain>
    </source>
</reference>
<feature type="compositionally biased region" description="Basic and acidic residues" evidence="2">
    <location>
        <begin position="116"/>
        <end position="127"/>
    </location>
</feature>
<feature type="coiled-coil region" evidence="1">
    <location>
        <begin position="290"/>
        <end position="388"/>
    </location>
</feature>
<feature type="compositionally biased region" description="Basic and acidic residues" evidence="2">
    <location>
        <begin position="137"/>
        <end position="165"/>
    </location>
</feature>
<evidence type="ECO:0000256" key="2">
    <source>
        <dbReference type="SAM" id="MobiDB-lite"/>
    </source>
</evidence>
<accession>A0A8H6JCX4</accession>
<evidence type="ECO:0000313" key="4">
    <source>
        <dbReference type="Proteomes" id="UP000652219"/>
    </source>
</evidence>
<evidence type="ECO:0000256" key="1">
    <source>
        <dbReference type="SAM" id="Coils"/>
    </source>
</evidence>
<name>A0A8H6JCX4_9PEZI</name>
<dbReference type="Proteomes" id="UP000652219">
    <property type="component" value="Unassembled WGS sequence"/>
</dbReference>
<comment type="caution">
    <text evidence="3">The sequence shown here is derived from an EMBL/GenBank/DDBJ whole genome shotgun (WGS) entry which is preliminary data.</text>
</comment>
<dbReference type="EMBL" id="WIGN01000089">
    <property type="protein sequence ID" value="KAF6810255.1"/>
    <property type="molecule type" value="Genomic_DNA"/>
</dbReference>
<keyword evidence="4" id="KW-1185">Reference proteome</keyword>
<feature type="region of interest" description="Disordered" evidence="2">
    <location>
        <begin position="116"/>
        <end position="172"/>
    </location>
</feature>
<feature type="region of interest" description="Disordered" evidence="2">
    <location>
        <begin position="232"/>
        <end position="255"/>
    </location>
</feature>
<proteinExistence type="predicted"/>
<keyword evidence="1" id="KW-0175">Coiled coil</keyword>
<dbReference type="AlphaFoldDB" id="A0A8H6JCX4"/>
<organism evidence="3 4">
    <name type="scientific">Colletotrichum sojae</name>
    <dbReference type="NCBI Taxonomy" id="2175907"/>
    <lineage>
        <taxon>Eukaryota</taxon>
        <taxon>Fungi</taxon>
        <taxon>Dikarya</taxon>
        <taxon>Ascomycota</taxon>
        <taxon>Pezizomycotina</taxon>
        <taxon>Sordariomycetes</taxon>
        <taxon>Hypocreomycetidae</taxon>
        <taxon>Glomerellales</taxon>
        <taxon>Glomerellaceae</taxon>
        <taxon>Colletotrichum</taxon>
        <taxon>Colletotrichum orchidearum species complex</taxon>
    </lineage>
</organism>
<evidence type="ECO:0000313" key="3">
    <source>
        <dbReference type="EMBL" id="KAF6810255.1"/>
    </source>
</evidence>